<organism evidence="2 3">
    <name type="scientific">Luteibacter rhizovicinus DSM 16549</name>
    <dbReference type="NCBI Taxonomy" id="1440763"/>
    <lineage>
        <taxon>Bacteria</taxon>
        <taxon>Pseudomonadati</taxon>
        <taxon>Pseudomonadota</taxon>
        <taxon>Gammaproteobacteria</taxon>
        <taxon>Lysobacterales</taxon>
        <taxon>Rhodanobacteraceae</taxon>
        <taxon>Luteibacter</taxon>
    </lineage>
</organism>
<evidence type="ECO:0000259" key="1">
    <source>
        <dbReference type="Pfam" id="PF03235"/>
    </source>
</evidence>
<name>A0A1L3ER48_9GAMM</name>
<dbReference type="PANTHER" id="PTHR39639">
    <property type="entry name" value="CHROMOSOME 16, WHOLE GENOME SHOTGUN SEQUENCE"/>
    <property type="match status" value="1"/>
</dbReference>
<dbReference type="AlphaFoldDB" id="A0A1L3ER48"/>
<evidence type="ECO:0000313" key="2">
    <source>
        <dbReference type="EMBL" id="APG03525.1"/>
    </source>
</evidence>
<dbReference type="EMBL" id="CP017480">
    <property type="protein sequence ID" value="APG03525.1"/>
    <property type="molecule type" value="Genomic_DNA"/>
</dbReference>
<dbReference type="RefSeq" id="WP_046969019.1">
    <property type="nucleotide sequence ID" value="NZ_CP017480.1"/>
</dbReference>
<keyword evidence="3" id="KW-1185">Reference proteome</keyword>
<sequence length="406" mass="45293">MAAQDGFEFKEEVDAELDPAQTRAFSEAVLHSADWTVETIVAQLAKGNIELNPRFQRRDAWSSRRKSLFIESLILGLPVPQIVLAEKQGHRGRYIVLDGKQRLLSLLQFAGLADPDAPNNSFRLSGLEARADLARKSYRDLTDDPALDADLNAFSNYTIRTVVIRNWPSFDFLHLVFLRLNTGSVKLSPQELRQALFPGAFSDAVDDAAGESPILRILLSRTSPDPRMRDVELLVRYLAFLMFLPTYAGRMKDFLDSACGTLNAEWDERSAAVEAAIERFEQAGTLLIEIFGANSIARKTGSRSFNRAIFDTLLFYTVDERIADAMAADTQGVRETYARVLEDAGFLDAIDSDTAGVPHTLDRLRIWGEALRQQLALDFRIPEAAVIQLGDGRTRAGITFDGFWAD</sequence>
<accession>A0A1L3ER48</accession>
<reference evidence="3" key="1">
    <citation type="submission" date="2016-09" db="EMBL/GenBank/DDBJ databases">
        <authorList>
            <person name="Lysoe E."/>
        </authorList>
    </citation>
    <scope>NUCLEOTIDE SEQUENCE [LARGE SCALE GENOMIC DNA]</scope>
    <source>
        <strain evidence="3">LJ96T</strain>
    </source>
</reference>
<dbReference type="OrthoDB" id="9798761at2"/>
<gene>
    <name evidence="2" type="ORF">BJI69_06095</name>
</gene>
<proteinExistence type="predicted"/>
<dbReference type="KEGG" id="lrz:BJI69_06095"/>
<dbReference type="Pfam" id="PF03235">
    <property type="entry name" value="GmrSD_N"/>
    <property type="match status" value="1"/>
</dbReference>
<dbReference type="Proteomes" id="UP000182987">
    <property type="component" value="Chromosome"/>
</dbReference>
<dbReference type="PANTHER" id="PTHR39639:SF1">
    <property type="entry name" value="DUF262 DOMAIN-CONTAINING PROTEIN"/>
    <property type="match status" value="1"/>
</dbReference>
<dbReference type="InterPro" id="IPR004919">
    <property type="entry name" value="GmrSD_N"/>
</dbReference>
<evidence type="ECO:0000313" key="3">
    <source>
        <dbReference type="Proteomes" id="UP000182987"/>
    </source>
</evidence>
<feature type="domain" description="GmrSD restriction endonucleases N-terminal" evidence="1">
    <location>
        <begin position="47"/>
        <end position="197"/>
    </location>
</feature>
<dbReference type="STRING" id="1440763.BJI69_06095"/>
<protein>
    <recommendedName>
        <fullName evidence="1">GmrSD restriction endonucleases N-terminal domain-containing protein</fullName>
    </recommendedName>
</protein>